<dbReference type="Proteomes" id="UP001281761">
    <property type="component" value="Unassembled WGS sequence"/>
</dbReference>
<accession>A0ABQ9XPH4</accession>
<comment type="caution">
    <text evidence="1">The sequence shown here is derived from an EMBL/GenBank/DDBJ whole genome shotgun (WGS) entry which is preliminary data.</text>
</comment>
<proteinExistence type="predicted"/>
<dbReference type="EMBL" id="JARBJD010000093">
    <property type="protein sequence ID" value="KAK2953282.1"/>
    <property type="molecule type" value="Genomic_DNA"/>
</dbReference>
<keyword evidence="2" id="KW-1185">Reference proteome</keyword>
<sequence>MKLLRDLIYRCSDKIRLALVKADLVPQLINTLNLQYLFFAEVVDIRSYLMCILSRIVWLSTPVGLAHLRCKDDDDKQSVRETILDRGRETVDHFHEFSYQTPPNMSSLSFAEAVDIHVSLLQIIIYPLLLATPDGLKNLRNEDNYEQQAVHETVLQQVLVPSENTQQEWNIPRGNKRQMGKAVDQMLRMEGIEDASEGRLRNDRNGTWGGDILDKSISWSNTHDMNLPRRG</sequence>
<organism evidence="1 2">
    <name type="scientific">Blattamonas nauphoetae</name>
    <dbReference type="NCBI Taxonomy" id="2049346"/>
    <lineage>
        <taxon>Eukaryota</taxon>
        <taxon>Metamonada</taxon>
        <taxon>Preaxostyla</taxon>
        <taxon>Oxymonadida</taxon>
        <taxon>Blattamonas</taxon>
    </lineage>
</organism>
<name>A0ABQ9XPH4_9EUKA</name>
<evidence type="ECO:0000313" key="2">
    <source>
        <dbReference type="Proteomes" id="UP001281761"/>
    </source>
</evidence>
<gene>
    <name evidence="1" type="ORF">BLNAU_11745</name>
</gene>
<evidence type="ECO:0000313" key="1">
    <source>
        <dbReference type="EMBL" id="KAK2953282.1"/>
    </source>
</evidence>
<protein>
    <submittedName>
        <fullName evidence="1">Uncharacterized protein</fullName>
    </submittedName>
</protein>
<reference evidence="1 2" key="1">
    <citation type="journal article" date="2022" name="bioRxiv">
        <title>Genomics of Preaxostyla Flagellates Illuminates Evolutionary Transitions and the Path Towards Mitochondrial Loss.</title>
        <authorList>
            <person name="Novak L.V.F."/>
            <person name="Treitli S.C."/>
            <person name="Pyrih J."/>
            <person name="Halakuc P."/>
            <person name="Pipaliya S.V."/>
            <person name="Vacek V."/>
            <person name="Brzon O."/>
            <person name="Soukal P."/>
            <person name="Eme L."/>
            <person name="Dacks J.B."/>
            <person name="Karnkowska A."/>
            <person name="Elias M."/>
            <person name="Hampl V."/>
        </authorList>
    </citation>
    <scope>NUCLEOTIDE SEQUENCE [LARGE SCALE GENOMIC DNA]</scope>
    <source>
        <strain evidence="1">NAU3</strain>
        <tissue evidence="1">Gut</tissue>
    </source>
</reference>